<sequence length="595" mass="64212">MTASSTTASAAEVDTSFDRYARMVRRALRVPVALVSLVESDRQVFPGAVGLPAPYQSTRETPLSHSFCQYVVADRAPLVVADARLDDRVRDNLAIPDLGVVAYAGWPLTDHTGAVVGSLCAIDDRPHPWQQDELDSLADLAAACSTEIAQRRLREEAVAGQRNAEELARRSRVLLALSEQLSRTQTLGEVAAAVERVSLEQVDCLRAGLWLHHDRRPASADLPAAGPWNGDGAPPAVLRYVEPDPAGSPWTSAVRHAALAVDDTNPVGLALQDGAPLWFGTVAEQNARWPHLSTDAQVGEARMFLPLVVRGRQIGTLALVWAEARTFSDGDLATYRAMAAYAAQAVVRGRLHQERNEALVTLQSAMLPRLPQPDHLQLAARYRPSAERHQVGGDWYDAVVMPDGVTALMIGDVVGHDIAAAAVMGQLRTMLRAIAWAVDDAPSLNVARLDRAVRDLDVDAMATLVYARLERDADDRHVVRWTNAGHPPPLVVEPDGSTRWLESTPDLMLGVWPAAPRGDHRAHVAPGSTLLLYTDGLVERRGEDLLVGLARLADAAGRHVAEPVATFLDHVLTDLDAATASDDVAVLAVRFGDAC</sequence>
<evidence type="ECO:0000313" key="5">
    <source>
        <dbReference type="Proteomes" id="UP001168537"/>
    </source>
</evidence>
<dbReference type="Pfam" id="PF01590">
    <property type="entry name" value="GAF"/>
    <property type="match status" value="1"/>
</dbReference>
<dbReference type="Proteomes" id="UP001168537">
    <property type="component" value="Unassembled WGS sequence"/>
</dbReference>
<dbReference type="InterPro" id="IPR052016">
    <property type="entry name" value="Bact_Sigma-Reg"/>
</dbReference>
<gene>
    <name evidence="4" type="ORF">QWY29_05820</name>
</gene>
<evidence type="ECO:0000256" key="1">
    <source>
        <dbReference type="ARBA" id="ARBA00022801"/>
    </source>
</evidence>
<feature type="domain" description="GAF" evidence="2">
    <location>
        <begin position="12"/>
        <end position="158"/>
    </location>
</feature>
<proteinExistence type="predicted"/>
<dbReference type="Pfam" id="PF07228">
    <property type="entry name" value="SpoIIE"/>
    <property type="match status" value="1"/>
</dbReference>
<dbReference type="InterPro" id="IPR003018">
    <property type="entry name" value="GAF"/>
</dbReference>
<dbReference type="RefSeq" id="WP_300959752.1">
    <property type="nucleotide sequence ID" value="NZ_JAUHJR010000002.1"/>
</dbReference>
<dbReference type="SMART" id="SM00331">
    <property type="entry name" value="PP2C_SIG"/>
    <property type="match status" value="1"/>
</dbReference>
<dbReference type="SUPFAM" id="SSF81606">
    <property type="entry name" value="PP2C-like"/>
    <property type="match status" value="1"/>
</dbReference>
<dbReference type="SMART" id="SM00065">
    <property type="entry name" value="GAF"/>
    <property type="match status" value="2"/>
</dbReference>
<evidence type="ECO:0000259" key="2">
    <source>
        <dbReference type="SMART" id="SM00065"/>
    </source>
</evidence>
<dbReference type="PANTHER" id="PTHR43156:SF2">
    <property type="entry name" value="STAGE II SPORULATION PROTEIN E"/>
    <property type="match status" value="1"/>
</dbReference>
<accession>A0ABT8ERV3</accession>
<dbReference type="Gene3D" id="3.30.450.40">
    <property type="match status" value="2"/>
</dbReference>
<dbReference type="InterPro" id="IPR029016">
    <property type="entry name" value="GAF-like_dom_sf"/>
</dbReference>
<reference evidence="4" key="1">
    <citation type="submission" date="2023-06" db="EMBL/GenBank/DDBJ databases">
        <title>Draft genome sequence of Nocardioides sp. SOB72.</title>
        <authorList>
            <person name="Zhang G."/>
        </authorList>
    </citation>
    <scope>NUCLEOTIDE SEQUENCE</scope>
    <source>
        <strain evidence="4">SOB72</strain>
    </source>
</reference>
<protein>
    <submittedName>
        <fullName evidence="4">SpoIIE family protein phosphatase</fullName>
    </submittedName>
</protein>
<dbReference type="PANTHER" id="PTHR43156">
    <property type="entry name" value="STAGE II SPORULATION PROTEIN E-RELATED"/>
    <property type="match status" value="1"/>
</dbReference>
<keyword evidence="5" id="KW-1185">Reference proteome</keyword>
<feature type="domain" description="PPM-type phosphatase" evidence="3">
    <location>
        <begin position="373"/>
        <end position="591"/>
    </location>
</feature>
<dbReference type="InterPro" id="IPR036457">
    <property type="entry name" value="PPM-type-like_dom_sf"/>
</dbReference>
<name>A0ABT8ERV3_9ACTN</name>
<dbReference type="EMBL" id="JAUHJR010000002">
    <property type="protein sequence ID" value="MDN4160865.1"/>
    <property type="molecule type" value="Genomic_DNA"/>
</dbReference>
<evidence type="ECO:0000313" key="4">
    <source>
        <dbReference type="EMBL" id="MDN4160865.1"/>
    </source>
</evidence>
<keyword evidence="1" id="KW-0378">Hydrolase</keyword>
<dbReference type="Pfam" id="PF13185">
    <property type="entry name" value="GAF_2"/>
    <property type="match status" value="1"/>
</dbReference>
<comment type="caution">
    <text evidence="4">The sequence shown here is derived from an EMBL/GenBank/DDBJ whole genome shotgun (WGS) entry which is preliminary data.</text>
</comment>
<dbReference type="Gene3D" id="3.60.40.10">
    <property type="entry name" value="PPM-type phosphatase domain"/>
    <property type="match status" value="1"/>
</dbReference>
<dbReference type="SUPFAM" id="SSF55781">
    <property type="entry name" value="GAF domain-like"/>
    <property type="match status" value="2"/>
</dbReference>
<evidence type="ECO:0000259" key="3">
    <source>
        <dbReference type="SMART" id="SM00331"/>
    </source>
</evidence>
<dbReference type="InterPro" id="IPR001932">
    <property type="entry name" value="PPM-type_phosphatase-like_dom"/>
</dbReference>
<feature type="domain" description="GAF" evidence="2">
    <location>
        <begin position="182"/>
        <end position="356"/>
    </location>
</feature>
<organism evidence="4 5">
    <name type="scientific">Nocardioides abyssi</name>
    <dbReference type="NCBI Taxonomy" id="3058370"/>
    <lineage>
        <taxon>Bacteria</taxon>
        <taxon>Bacillati</taxon>
        <taxon>Actinomycetota</taxon>
        <taxon>Actinomycetes</taxon>
        <taxon>Propionibacteriales</taxon>
        <taxon>Nocardioidaceae</taxon>
        <taxon>Nocardioides</taxon>
    </lineage>
</organism>